<dbReference type="Proteomes" id="UP000254711">
    <property type="component" value="Unassembled WGS sequence"/>
</dbReference>
<keyword evidence="1" id="KW-0472">Membrane</keyword>
<evidence type="ECO:0000256" key="1">
    <source>
        <dbReference type="SAM" id="Phobius"/>
    </source>
</evidence>
<keyword evidence="1" id="KW-0812">Transmembrane</keyword>
<protein>
    <submittedName>
        <fullName evidence="2">Uncharacterized protein</fullName>
    </submittedName>
</protein>
<evidence type="ECO:0000313" key="3">
    <source>
        <dbReference type="Proteomes" id="UP000254711"/>
    </source>
</evidence>
<evidence type="ECO:0000313" key="2">
    <source>
        <dbReference type="EMBL" id="RDI98044.1"/>
    </source>
</evidence>
<comment type="caution">
    <text evidence="2">The sequence shown here is derived from an EMBL/GenBank/DDBJ whole genome shotgun (WGS) entry which is preliminary data.</text>
</comment>
<reference evidence="2 3" key="1">
    <citation type="submission" date="2018-07" db="EMBL/GenBank/DDBJ databases">
        <title>Dyella solisilvae sp. nov., isolated from the pine and broad-leaved mixed forest soil.</title>
        <authorList>
            <person name="Gao Z."/>
            <person name="Qiu L."/>
        </authorList>
    </citation>
    <scope>NUCLEOTIDE SEQUENCE [LARGE SCALE GENOMIC DNA]</scope>
    <source>
        <strain evidence="2 3">DHG54</strain>
    </source>
</reference>
<gene>
    <name evidence="2" type="ORF">DVT68_13250</name>
</gene>
<name>A0A370K5Y7_9GAMM</name>
<accession>A0A370K5Y7</accession>
<keyword evidence="3" id="KW-1185">Reference proteome</keyword>
<feature type="transmembrane region" description="Helical" evidence="1">
    <location>
        <begin position="21"/>
        <end position="47"/>
    </location>
</feature>
<keyword evidence="1" id="KW-1133">Transmembrane helix</keyword>
<dbReference type="EMBL" id="QQSY01000003">
    <property type="protein sequence ID" value="RDI98044.1"/>
    <property type="molecule type" value="Genomic_DNA"/>
</dbReference>
<dbReference type="AlphaFoldDB" id="A0A370K5Y7"/>
<organism evidence="2 3">
    <name type="scientific">Dyella solisilvae</name>
    <dbReference type="NCBI Taxonomy" id="1920168"/>
    <lineage>
        <taxon>Bacteria</taxon>
        <taxon>Pseudomonadati</taxon>
        <taxon>Pseudomonadota</taxon>
        <taxon>Gammaproteobacteria</taxon>
        <taxon>Lysobacterales</taxon>
        <taxon>Rhodanobacteraceae</taxon>
        <taxon>Dyella</taxon>
    </lineage>
</organism>
<sequence length="82" mass="8906">MLFHQSMNIMQLAKKDEVLRPAIYGGIGLLCALCGFGLVVLASHFGFRPLVDVGAMIVVGGLAGGLMSILWGWISLFWRQRG</sequence>
<feature type="transmembrane region" description="Helical" evidence="1">
    <location>
        <begin position="53"/>
        <end position="78"/>
    </location>
</feature>
<proteinExistence type="predicted"/>